<dbReference type="InterPro" id="IPR007345">
    <property type="entry name" value="Polysacch_pyruvyl_Trfase"/>
</dbReference>
<protein>
    <submittedName>
        <fullName evidence="2">Polysaccharide pyruvyl transferase family protein</fullName>
    </submittedName>
</protein>
<dbReference type="EMBL" id="WDED01000068">
    <property type="protein sequence ID" value="KAB6139134.1"/>
    <property type="molecule type" value="Genomic_DNA"/>
</dbReference>
<evidence type="ECO:0000259" key="1">
    <source>
        <dbReference type="Pfam" id="PF04230"/>
    </source>
</evidence>
<dbReference type="AlphaFoldDB" id="A0A7J5PJ91"/>
<proteinExistence type="predicted"/>
<dbReference type="Proteomes" id="UP000434604">
    <property type="component" value="Unassembled WGS sequence"/>
</dbReference>
<organism evidence="2 3">
    <name type="scientific">Bacteroides xylanisolvens</name>
    <dbReference type="NCBI Taxonomy" id="371601"/>
    <lineage>
        <taxon>Bacteria</taxon>
        <taxon>Pseudomonadati</taxon>
        <taxon>Bacteroidota</taxon>
        <taxon>Bacteroidia</taxon>
        <taxon>Bacteroidales</taxon>
        <taxon>Bacteroidaceae</taxon>
        <taxon>Bacteroides</taxon>
    </lineage>
</organism>
<dbReference type="RefSeq" id="WP_151935617.1">
    <property type="nucleotide sequence ID" value="NZ_WDED01000068.1"/>
</dbReference>
<dbReference type="Pfam" id="PF04230">
    <property type="entry name" value="PS_pyruv_trans"/>
    <property type="match status" value="1"/>
</dbReference>
<comment type="caution">
    <text evidence="2">The sequence shown here is derived from an EMBL/GenBank/DDBJ whole genome shotgun (WGS) entry which is preliminary data.</text>
</comment>
<evidence type="ECO:0000313" key="3">
    <source>
        <dbReference type="Proteomes" id="UP000434604"/>
    </source>
</evidence>
<accession>A0A7J5PJ91</accession>
<gene>
    <name evidence="2" type="ORF">GA398_24940</name>
</gene>
<dbReference type="GO" id="GO:0016740">
    <property type="term" value="F:transferase activity"/>
    <property type="evidence" value="ECO:0007669"/>
    <property type="project" value="UniProtKB-KW"/>
</dbReference>
<sequence length="381" mass="44279">MVRKIAVITFHGVSNHGSVLQTLATKKKLESMGLDVEFINFKKQECTGIFPLIKFWNQDSHNPIKKFIRGVILFPSFVKWKYMFAKFLKKYVDIDINQKSYTTEEDFKLLPIDADIYCVGSDQVWNSVWNGAILKPLFLSFVPNNLPKVAYSSSFGRTELSDHEKSETAQMLKRFDAISVREESGLKILEDLGIQDAVNILDPTLLMDQKFWIQYTPERKIKEDYVLIYQLYSNRDFDNYAVEIAKRRNCKLVRFCTRYDQLLKKGHGYLAPCVEDFLSLIKYANLLITDSFHGTAFACNFNTEFLSYIPKFGGRIYNLLNIVSLSERAITDFKNLYAADKSIDFQPVNIALDKEREKADEYLLYMLMQCDKKLKKERTDG</sequence>
<keyword evidence="2" id="KW-0808">Transferase</keyword>
<feature type="domain" description="Polysaccharide pyruvyl transferase" evidence="1">
    <location>
        <begin position="15"/>
        <end position="306"/>
    </location>
</feature>
<evidence type="ECO:0000313" key="2">
    <source>
        <dbReference type="EMBL" id="KAB6139134.1"/>
    </source>
</evidence>
<reference evidence="2 3" key="1">
    <citation type="journal article" date="2019" name="Nat. Med.">
        <title>A library of human gut bacterial isolates paired with longitudinal multiomics data enables mechanistic microbiome research.</title>
        <authorList>
            <person name="Poyet M."/>
            <person name="Groussin M."/>
            <person name="Gibbons S.M."/>
            <person name="Avila-Pacheco J."/>
            <person name="Jiang X."/>
            <person name="Kearney S.M."/>
            <person name="Perrotta A.R."/>
            <person name="Berdy B."/>
            <person name="Zhao S."/>
            <person name="Lieberman T.D."/>
            <person name="Swanson P.K."/>
            <person name="Smith M."/>
            <person name="Roesemann S."/>
            <person name="Alexander J.E."/>
            <person name="Rich S.A."/>
            <person name="Livny J."/>
            <person name="Vlamakis H."/>
            <person name="Clish C."/>
            <person name="Bullock K."/>
            <person name="Deik A."/>
            <person name="Scott J."/>
            <person name="Pierce K.A."/>
            <person name="Xavier R.J."/>
            <person name="Alm E.J."/>
        </authorList>
    </citation>
    <scope>NUCLEOTIDE SEQUENCE [LARGE SCALE GENOMIC DNA]</scope>
    <source>
        <strain evidence="2 3">BIOML-A58</strain>
    </source>
</reference>
<name>A0A7J5PJ91_9BACE</name>